<reference evidence="2" key="1">
    <citation type="submission" date="2020-03" db="EMBL/GenBank/DDBJ databases">
        <title>The deep terrestrial virosphere.</title>
        <authorList>
            <person name="Holmfeldt K."/>
            <person name="Nilsson E."/>
            <person name="Simone D."/>
            <person name="Lopez-Fernandez M."/>
            <person name="Wu X."/>
            <person name="de Brujin I."/>
            <person name="Lundin D."/>
            <person name="Andersson A."/>
            <person name="Bertilsson S."/>
            <person name="Dopson M."/>
        </authorList>
    </citation>
    <scope>NUCLEOTIDE SEQUENCE</scope>
    <source>
        <strain evidence="1">MM415A05916</strain>
        <strain evidence="2">MM415B05189</strain>
    </source>
</reference>
<gene>
    <name evidence="1" type="ORF">MM415A05916_0007</name>
    <name evidence="2" type="ORF">MM415B05189_0010</name>
</gene>
<accession>A0A6M3LSM3</accession>
<protein>
    <submittedName>
        <fullName evidence="2">Uncharacterized protein</fullName>
    </submittedName>
</protein>
<evidence type="ECO:0000313" key="1">
    <source>
        <dbReference type="EMBL" id="QJA68694.1"/>
    </source>
</evidence>
<proteinExistence type="predicted"/>
<sequence>MYNVNVVQKSTRETIEQSQYNSSFLSLVEGFLKINDIIDECIVTVSSKKTVIVIDKRKKKEFDKLSTLEAAHYIVNLAKELEV</sequence>
<name>A0A6M3LSM3_9ZZZZ</name>
<dbReference type="AlphaFoldDB" id="A0A6M3LSM3"/>
<organism evidence="2">
    <name type="scientific">viral metagenome</name>
    <dbReference type="NCBI Taxonomy" id="1070528"/>
    <lineage>
        <taxon>unclassified sequences</taxon>
        <taxon>metagenomes</taxon>
        <taxon>organismal metagenomes</taxon>
    </lineage>
</organism>
<evidence type="ECO:0000313" key="2">
    <source>
        <dbReference type="EMBL" id="QJA95758.1"/>
    </source>
</evidence>
<dbReference type="EMBL" id="MT141640">
    <property type="protein sequence ID" value="QJA68694.1"/>
    <property type="molecule type" value="Genomic_DNA"/>
</dbReference>
<dbReference type="EMBL" id="MT143341">
    <property type="protein sequence ID" value="QJA95758.1"/>
    <property type="molecule type" value="Genomic_DNA"/>
</dbReference>